<dbReference type="STRING" id="174720.A0A0N5BS95"/>
<accession>A0A0N5BS95</accession>
<protein>
    <submittedName>
        <fullName evidence="2">Protein amnionless</fullName>
    </submittedName>
</protein>
<reference evidence="2" key="1">
    <citation type="submission" date="2017-02" db="UniProtKB">
        <authorList>
            <consortium name="WormBaseParasite"/>
        </authorList>
    </citation>
    <scope>IDENTIFICATION</scope>
</reference>
<sequence length="105" mass="12309">MFELVIERNSNLDDEYMKEICSFVKCEEDHEMDCWNPINVEGHCCKLCGQSIEFEIDKTNSVNQFMYIFGYTSDEYFVIRYKNGNVKITGTQDETKCLLSKEEGC</sequence>
<evidence type="ECO:0000313" key="2">
    <source>
        <dbReference type="WBParaSite" id="SPAL_0000873950.1"/>
    </source>
</evidence>
<keyword evidence="1" id="KW-1185">Reference proteome</keyword>
<name>A0A0N5BS95_STREA</name>
<dbReference type="Pfam" id="PF14828">
    <property type="entry name" value="Amnionless"/>
    <property type="match status" value="1"/>
</dbReference>
<dbReference type="AlphaFoldDB" id="A0A0N5BS95"/>
<organism evidence="1 2">
    <name type="scientific">Strongyloides papillosus</name>
    <name type="common">Intestinal threadworm</name>
    <dbReference type="NCBI Taxonomy" id="174720"/>
    <lineage>
        <taxon>Eukaryota</taxon>
        <taxon>Metazoa</taxon>
        <taxon>Ecdysozoa</taxon>
        <taxon>Nematoda</taxon>
        <taxon>Chromadorea</taxon>
        <taxon>Rhabditida</taxon>
        <taxon>Tylenchina</taxon>
        <taxon>Panagrolaimomorpha</taxon>
        <taxon>Strongyloidoidea</taxon>
        <taxon>Strongyloididae</taxon>
        <taxon>Strongyloides</taxon>
    </lineage>
</organism>
<evidence type="ECO:0000313" key="1">
    <source>
        <dbReference type="Proteomes" id="UP000046392"/>
    </source>
</evidence>
<dbReference type="InterPro" id="IPR026112">
    <property type="entry name" value="AMN"/>
</dbReference>
<dbReference type="WBParaSite" id="SPAL_0000873950.1">
    <property type="protein sequence ID" value="SPAL_0000873950.1"/>
    <property type="gene ID" value="SPAL_0000873950"/>
</dbReference>
<proteinExistence type="predicted"/>
<dbReference type="Proteomes" id="UP000046392">
    <property type="component" value="Unplaced"/>
</dbReference>